<name>A0A9D9N1Y8_9SPIR</name>
<evidence type="ECO:0000313" key="8">
    <source>
        <dbReference type="Proteomes" id="UP000823638"/>
    </source>
</evidence>
<evidence type="ECO:0000256" key="2">
    <source>
        <dbReference type="ARBA" id="ARBA00022723"/>
    </source>
</evidence>
<proteinExistence type="inferred from homology"/>
<feature type="domain" description="Peptidase M24" evidence="6">
    <location>
        <begin position="149"/>
        <end position="356"/>
    </location>
</feature>
<dbReference type="AlphaFoldDB" id="A0A9D9N1Y8"/>
<dbReference type="GO" id="GO:0008237">
    <property type="term" value="F:metallopeptidase activity"/>
    <property type="evidence" value="ECO:0007669"/>
    <property type="project" value="UniProtKB-KW"/>
</dbReference>
<dbReference type="InterPro" id="IPR050659">
    <property type="entry name" value="Peptidase_M24B"/>
</dbReference>
<evidence type="ECO:0000256" key="3">
    <source>
        <dbReference type="ARBA" id="ARBA00022801"/>
    </source>
</evidence>
<evidence type="ECO:0000313" key="7">
    <source>
        <dbReference type="EMBL" id="MBO8457471.1"/>
    </source>
</evidence>
<dbReference type="PROSITE" id="PS00491">
    <property type="entry name" value="PROLINE_PEPTIDASE"/>
    <property type="match status" value="1"/>
</dbReference>
<comment type="similarity">
    <text evidence="5">Belongs to the peptidase M24B family.</text>
</comment>
<dbReference type="InterPro" id="IPR036005">
    <property type="entry name" value="Creatinase/aminopeptidase-like"/>
</dbReference>
<reference evidence="7" key="1">
    <citation type="submission" date="2020-10" db="EMBL/GenBank/DDBJ databases">
        <authorList>
            <person name="Gilroy R."/>
        </authorList>
    </citation>
    <scope>NUCLEOTIDE SEQUENCE</scope>
    <source>
        <strain evidence="7">10532</strain>
    </source>
</reference>
<accession>A0A9D9N1Y8</accession>
<dbReference type="Pfam" id="PF00557">
    <property type="entry name" value="Peptidase_M24"/>
    <property type="match status" value="1"/>
</dbReference>
<evidence type="ECO:0000256" key="5">
    <source>
        <dbReference type="RuleBase" id="RU000590"/>
    </source>
</evidence>
<dbReference type="SUPFAM" id="SSF53092">
    <property type="entry name" value="Creatinase/prolidase N-terminal domain"/>
    <property type="match status" value="1"/>
</dbReference>
<dbReference type="PANTHER" id="PTHR46112">
    <property type="entry name" value="AMINOPEPTIDASE"/>
    <property type="match status" value="1"/>
</dbReference>
<dbReference type="InterPro" id="IPR029149">
    <property type="entry name" value="Creatin/AminoP/Spt16_N"/>
</dbReference>
<dbReference type="GO" id="GO:0006508">
    <property type="term" value="P:proteolysis"/>
    <property type="evidence" value="ECO:0007669"/>
    <property type="project" value="UniProtKB-KW"/>
</dbReference>
<gene>
    <name evidence="7" type="ORF">IAA81_04495</name>
</gene>
<dbReference type="Gene3D" id="3.90.230.10">
    <property type="entry name" value="Creatinase/methionine aminopeptidase superfamily"/>
    <property type="match status" value="1"/>
</dbReference>
<keyword evidence="7" id="KW-0031">Aminopeptidase</keyword>
<dbReference type="GO" id="GO:0046872">
    <property type="term" value="F:metal ion binding"/>
    <property type="evidence" value="ECO:0007669"/>
    <property type="project" value="UniProtKB-KW"/>
</dbReference>
<keyword evidence="4" id="KW-0482">Metalloprotease</keyword>
<keyword evidence="3" id="KW-0378">Hydrolase</keyword>
<organism evidence="7 8">
    <name type="scientific">Candidatus Gallitreponema excrementavium</name>
    <dbReference type="NCBI Taxonomy" id="2840840"/>
    <lineage>
        <taxon>Bacteria</taxon>
        <taxon>Pseudomonadati</taxon>
        <taxon>Spirochaetota</taxon>
        <taxon>Spirochaetia</taxon>
        <taxon>Spirochaetales</taxon>
        <taxon>Candidatus Gallitreponema</taxon>
    </lineage>
</organism>
<keyword evidence="1" id="KW-0645">Protease</keyword>
<dbReference type="SUPFAM" id="SSF55920">
    <property type="entry name" value="Creatinase/aminopeptidase"/>
    <property type="match status" value="1"/>
</dbReference>
<dbReference type="GO" id="GO:0004177">
    <property type="term" value="F:aminopeptidase activity"/>
    <property type="evidence" value="ECO:0007669"/>
    <property type="project" value="UniProtKB-KW"/>
</dbReference>
<dbReference type="Proteomes" id="UP000823638">
    <property type="component" value="Unassembled WGS sequence"/>
</dbReference>
<evidence type="ECO:0000259" key="6">
    <source>
        <dbReference type="Pfam" id="PF00557"/>
    </source>
</evidence>
<evidence type="ECO:0000256" key="1">
    <source>
        <dbReference type="ARBA" id="ARBA00022670"/>
    </source>
</evidence>
<evidence type="ECO:0000256" key="4">
    <source>
        <dbReference type="ARBA" id="ARBA00023049"/>
    </source>
</evidence>
<protein>
    <submittedName>
        <fullName evidence="7">Aminopeptidase P family protein</fullName>
    </submittedName>
</protein>
<dbReference type="EMBL" id="JADIMM010000065">
    <property type="protein sequence ID" value="MBO8457471.1"/>
    <property type="molecule type" value="Genomic_DNA"/>
</dbReference>
<dbReference type="InterPro" id="IPR000994">
    <property type="entry name" value="Pept_M24"/>
</dbReference>
<dbReference type="PANTHER" id="PTHR46112:SF2">
    <property type="entry name" value="XAA-PRO AMINOPEPTIDASE P-RELATED"/>
    <property type="match status" value="1"/>
</dbReference>
<sequence length="370" mass="41223">MFEQRIAKLLDWMNSQSISMVVFEDSESHRDPGVRYFSGLPSDGVLLVSARGDSILFPWDINLASKYAFTGKVIPYDDFGRNVQNAVKFGIEAFRLGKDSAIEISERTPYPVFLEYVDSLSNYDVLCRSNGLSAFVREMRETKDETELEIIREGCRITNQIIDKIEKKLKTGKEVSESDIAFLIEKEARNAGCEGLSFQTLAAGPSRSYGIHAFPNFTTGSFGSEGLSILDFGVSYNGYASDVTLTVATGTLLPEQEQQLKLIQEAYELALSFYKAGNPVGLPAKKVDTFFKKHKRRMPHGLGHGIGLEIHESPFVRDKSGVEKVFNPGMVVTLEPGLYHPVYGGCRYENDILIKETGIEVLTASRIIRL</sequence>
<keyword evidence="2 5" id="KW-0479">Metal-binding</keyword>
<reference evidence="7" key="2">
    <citation type="journal article" date="2021" name="PeerJ">
        <title>Extensive microbial diversity within the chicken gut microbiome revealed by metagenomics and culture.</title>
        <authorList>
            <person name="Gilroy R."/>
            <person name="Ravi A."/>
            <person name="Getino M."/>
            <person name="Pursley I."/>
            <person name="Horton D.L."/>
            <person name="Alikhan N.F."/>
            <person name="Baker D."/>
            <person name="Gharbi K."/>
            <person name="Hall N."/>
            <person name="Watson M."/>
            <person name="Adriaenssens E.M."/>
            <person name="Foster-Nyarko E."/>
            <person name="Jarju S."/>
            <person name="Secka A."/>
            <person name="Antonio M."/>
            <person name="Oren A."/>
            <person name="Chaudhuri R.R."/>
            <person name="La Ragione R."/>
            <person name="Hildebrand F."/>
            <person name="Pallen M.J."/>
        </authorList>
    </citation>
    <scope>NUCLEOTIDE SEQUENCE</scope>
    <source>
        <strain evidence="7">10532</strain>
    </source>
</reference>
<comment type="caution">
    <text evidence="7">The sequence shown here is derived from an EMBL/GenBank/DDBJ whole genome shotgun (WGS) entry which is preliminary data.</text>
</comment>
<dbReference type="InterPro" id="IPR001131">
    <property type="entry name" value="Peptidase_M24B_aminopep-P_CS"/>
</dbReference>